<gene>
    <name evidence="1" type="ORF">RBSWK_04520</name>
</gene>
<comment type="caution">
    <text evidence="1">The sequence shown here is derived from an EMBL/GenBank/DDBJ whole genome shotgun (WGS) entry which is preliminary data.</text>
</comment>
<dbReference type="PATRIC" id="fig|993516.3.peg.4825"/>
<dbReference type="EMBL" id="AMWG01000121">
    <property type="protein sequence ID" value="ELP31502.1"/>
    <property type="molecule type" value="Genomic_DNA"/>
</dbReference>
<reference evidence="1 2" key="1">
    <citation type="journal article" date="2013" name="Mar. Genomics">
        <title>Expression of sulfatases in Rhodopirellula baltica and the diversity of sulfatases in the genus Rhodopirellula.</title>
        <authorList>
            <person name="Wegner C.E."/>
            <person name="Richter-Heitmann T."/>
            <person name="Klindworth A."/>
            <person name="Klockow C."/>
            <person name="Richter M."/>
            <person name="Achstetter T."/>
            <person name="Glockner F.O."/>
            <person name="Harder J."/>
        </authorList>
    </citation>
    <scope>NUCLEOTIDE SEQUENCE [LARGE SCALE GENOMIC DNA]</scope>
    <source>
        <strain evidence="1 2">SWK14</strain>
    </source>
</reference>
<evidence type="ECO:0000313" key="2">
    <source>
        <dbReference type="Proteomes" id="UP000010959"/>
    </source>
</evidence>
<evidence type="ECO:0000313" key="1">
    <source>
        <dbReference type="EMBL" id="ELP31502.1"/>
    </source>
</evidence>
<dbReference type="AlphaFoldDB" id="L7CD03"/>
<name>L7CD03_RHOBT</name>
<organism evidence="1 2">
    <name type="scientific">Rhodopirellula baltica SWK14</name>
    <dbReference type="NCBI Taxonomy" id="993516"/>
    <lineage>
        <taxon>Bacteria</taxon>
        <taxon>Pseudomonadati</taxon>
        <taxon>Planctomycetota</taxon>
        <taxon>Planctomycetia</taxon>
        <taxon>Pirellulales</taxon>
        <taxon>Pirellulaceae</taxon>
        <taxon>Rhodopirellula</taxon>
    </lineage>
</organism>
<accession>L7CD03</accession>
<proteinExistence type="predicted"/>
<dbReference type="Proteomes" id="UP000010959">
    <property type="component" value="Unassembled WGS sequence"/>
</dbReference>
<protein>
    <submittedName>
        <fullName evidence="1">Uncharacterized protein</fullName>
    </submittedName>
</protein>
<sequence>MMKQITDATASPKVSIGAKMRTQATDSRLASAFSRSVGEMLTIGPTTKGFYDTA</sequence>